<dbReference type="OrthoDB" id="3266at2157"/>
<dbReference type="AlphaFoldDB" id="A0A1I6GTJ8"/>
<accession>A0A1I6GTJ8</accession>
<dbReference type="NCBIfam" id="TIGR00341">
    <property type="entry name" value="TIGR00341 family protein"/>
    <property type="match status" value="1"/>
</dbReference>
<organism evidence="3 4">
    <name type="scientific">Halogeometricum rufum</name>
    <dbReference type="NCBI Taxonomy" id="553469"/>
    <lineage>
        <taxon>Archaea</taxon>
        <taxon>Methanobacteriati</taxon>
        <taxon>Methanobacteriota</taxon>
        <taxon>Stenosarchaea group</taxon>
        <taxon>Halobacteria</taxon>
        <taxon>Halobacteriales</taxon>
        <taxon>Haloferacaceae</taxon>
        <taxon>Halogeometricum</taxon>
    </lineage>
</organism>
<reference evidence="4" key="1">
    <citation type="submission" date="2016-10" db="EMBL/GenBank/DDBJ databases">
        <authorList>
            <person name="Varghese N."/>
            <person name="Submissions S."/>
        </authorList>
    </citation>
    <scope>NUCLEOTIDE SEQUENCE [LARGE SCALE GENOMIC DNA]</scope>
    <source>
        <strain evidence="4">CGMCC 1.7736</strain>
    </source>
</reference>
<protein>
    <submittedName>
        <fullName evidence="3">TIGR00341 family protein</fullName>
    </submittedName>
</protein>
<dbReference type="PANTHER" id="PTHR20992:SF9">
    <property type="entry name" value="AT15442P-RELATED"/>
    <property type="match status" value="1"/>
</dbReference>
<feature type="transmembrane region" description="Helical" evidence="2">
    <location>
        <begin position="115"/>
        <end position="135"/>
    </location>
</feature>
<keyword evidence="2" id="KW-0812">Transmembrane</keyword>
<dbReference type="Pfam" id="PF04087">
    <property type="entry name" value="DUF389"/>
    <property type="match status" value="1"/>
</dbReference>
<sequence length="458" mass="47813">MRLVRTLIHEDDRDGVVDVLESENIDYIVYREASGRSDLFVVEFPIPEQAVEIVFEKFDAAGHDEHAFTVVSDATSALSENMGEVEERFVVGEEEDSSIAVEELRSQALSLLPDAFTFYTLTALSAIVATAGLLLDAPALVVGSMVIAPLVGSALTASVGTVLTEREMILEGFKTQLLGLGLAILGSAAFGLALKSGVLLPPSLRPSTTAQIAQRISPGLLSLVIGVCAGAAGAVGIATGISAALVGVMIAAALIPAAAAVGIGIVWGQPSIALGAFVLLVVNAASIHVSGVAVFWYLGYRPDAWDADDLFANVSLRRFGSSIAVAVALLVLFAAAGGVLSTHIGFERDANVAVEETLDRGGYEDLELVGVQAGFNPGPPFAESQAVTVTVRTPADETYPDLSRRIRDRITSKTDREPTVTVEFVDSQRFPPETQRDSQSRVAAPAGTTAGAPRVAAG</sequence>
<feature type="transmembrane region" description="Helical" evidence="2">
    <location>
        <begin position="273"/>
        <end position="298"/>
    </location>
</feature>
<evidence type="ECO:0000256" key="2">
    <source>
        <dbReference type="SAM" id="Phobius"/>
    </source>
</evidence>
<dbReference type="STRING" id="553469.SAMN04487947_1629"/>
<feature type="region of interest" description="Disordered" evidence="1">
    <location>
        <begin position="427"/>
        <end position="458"/>
    </location>
</feature>
<gene>
    <name evidence="3" type="ORF">SAMN04487947_1629</name>
</gene>
<name>A0A1I6GTJ8_9EURY</name>
<feature type="transmembrane region" description="Helical" evidence="2">
    <location>
        <begin position="177"/>
        <end position="200"/>
    </location>
</feature>
<dbReference type="EMBL" id="FOYT01000001">
    <property type="protein sequence ID" value="SFR45456.1"/>
    <property type="molecule type" value="Genomic_DNA"/>
</dbReference>
<feature type="transmembrane region" description="Helical" evidence="2">
    <location>
        <begin position="220"/>
        <end position="238"/>
    </location>
</feature>
<dbReference type="PANTHER" id="PTHR20992">
    <property type="entry name" value="AT15442P-RELATED"/>
    <property type="match status" value="1"/>
</dbReference>
<keyword evidence="2" id="KW-0472">Membrane</keyword>
<feature type="transmembrane region" description="Helical" evidence="2">
    <location>
        <begin position="319"/>
        <end position="340"/>
    </location>
</feature>
<feature type="transmembrane region" description="Helical" evidence="2">
    <location>
        <begin position="245"/>
        <end position="267"/>
    </location>
</feature>
<evidence type="ECO:0000313" key="3">
    <source>
        <dbReference type="EMBL" id="SFR45456.1"/>
    </source>
</evidence>
<dbReference type="InterPro" id="IPR005240">
    <property type="entry name" value="DUF389"/>
</dbReference>
<feature type="transmembrane region" description="Helical" evidence="2">
    <location>
        <begin position="141"/>
        <end position="165"/>
    </location>
</feature>
<evidence type="ECO:0000313" key="4">
    <source>
        <dbReference type="Proteomes" id="UP000198531"/>
    </source>
</evidence>
<evidence type="ECO:0000256" key="1">
    <source>
        <dbReference type="SAM" id="MobiDB-lite"/>
    </source>
</evidence>
<keyword evidence="2" id="KW-1133">Transmembrane helix</keyword>
<proteinExistence type="predicted"/>
<feature type="compositionally biased region" description="Low complexity" evidence="1">
    <location>
        <begin position="441"/>
        <end position="458"/>
    </location>
</feature>
<keyword evidence="4" id="KW-1185">Reference proteome</keyword>
<dbReference type="Proteomes" id="UP000198531">
    <property type="component" value="Unassembled WGS sequence"/>
</dbReference>
<dbReference type="RefSeq" id="WP_089806266.1">
    <property type="nucleotide sequence ID" value="NZ_FOYT01000001.1"/>
</dbReference>